<dbReference type="GO" id="GO:0046872">
    <property type="term" value="F:metal ion binding"/>
    <property type="evidence" value="ECO:0007669"/>
    <property type="project" value="UniProtKB-KW"/>
</dbReference>
<evidence type="ECO:0000256" key="5">
    <source>
        <dbReference type="ARBA" id="ARBA00022842"/>
    </source>
</evidence>
<evidence type="ECO:0000256" key="3">
    <source>
        <dbReference type="ARBA" id="ARBA00022679"/>
    </source>
</evidence>
<dbReference type="NCBIfam" id="NF008140">
    <property type="entry name" value="PRK10888.1"/>
    <property type="match status" value="1"/>
</dbReference>
<dbReference type="InterPro" id="IPR000092">
    <property type="entry name" value="Polyprenyl_synt"/>
</dbReference>
<dbReference type="SFLD" id="SFLDS00005">
    <property type="entry name" value="Isoprenoid_Synthase_Type_I"/>
    <property type="match status" value="1"/>
</dbReference>
<comment type="caution">
    <text evidence="13">The sequence shown here is derived from an EMBL/GenBank/DDBJ whole genome shotgun (WGS) entry which is preliminary data.</text>
</comment>
<comment type="catalytic activity">
    <reaction evidence="6">
        <text>5 isopentenyl diphosphate + (2E,6E)-farnesyl diphosphate = all-trans-octaprenyl diphosphate + 5 diphosphate</text>
        <dbReference type="Rhea" id="RHEA:27798"/>
        <dbReference type="ChEBI" id="CHEBI:33019"/>
        <dbReference type="ChEBI" id="CHEBI:57711"/>
        <dbReference type="ChEBI" id="CHEBI:128769"/>
        <dbReference type="ChEBI" id="CHEBI:175763"/>
        <dbReference type="EC" id="2.5.1.90"/>
    </reaction>
</comment>
<dbReference type="GO" id="GO:0106350">
    <property type="term" value="F:all-trans-octaprenyl-diphosphate synthase activity"/>
    <property type="evidence" value="ECO:0007669"/>
    <property type="project" value="UniProtKB-EC"/>
</dbReference>
<evidence type="ECO:0000256" key="12">
    <source>
        <dbReference type="RuleBase" id="RU004466"/>
    </source>
</evidence>
<evidence type="ECO:0000256" key="11">
    <source>
        <dbReference type="ARBA" id="ARBA00083124"/>
    </source>
</evidence>
<evidence type="ECO:0000256" key="7">
    <source>
        <dbReference type="ARBA" id="ARBA00055029"/>
    </source>
</evidence>
<dbReference type="SUPFAM" id="SSF48576">
    <property type="entry name" value="Terpenoid synthases"/>
    <property type="match status" value="1"/>
</dbReference>
<keyword evidence="4" id="KW-0479">Metal-binding</keyword>
<evidence type="ECO:0000313" key="13">
    <source>
        <dbReference type="EMBL" id="SFC16812.1"/>
    </source>
</evidence>
<dbReference type="PROSITE" id="PS00444">
    <property type="entry name" value="POLYPRENYL_SYNTHASE_2"/>
    <property type="match status" value="1"/>
</dbReference>
<evidence type="ECO:0000256" key="1">
    <source>
        <dbReference type="ARBA" id="ARBA00001946"/>
    </source>
</evidence>
<dbReference type="Proteomes" id="UP000226420">
    <property type="component" value="Unassembled WGS sequence"/>
</dbReference>
<sequence>MAFIYAHFQVQSSGPSVHFTALEDGSQYQNDNIIIDAMNIEKITQLAEKDMAAVNAAILAQLDSDVVLINQLGHYIISGGGKRIRPMIAVLAARALNYQGEGHITSAALIEFIHTATLLHDDVVDESDLRRGKATANATFGNAASVLVGDFIYTRSFQMMTSLGSLEILKLMSSATNVIAEGEVMQLMNCNDPDITEENYMQVIYSKTARLFEAAAQTSAILADATPEQEKALQDYGRYIGTAFQLIDDLLDYSADGAKLGKNLGDDLNEGKPTLPLLHAMHNGTPERSAQIRQAIEQGNGRHLLESVLDTMNQCGSLVYTQQRAEEEAGKAISALSCLPDTPYRTALESLARLSVHRNT</sequence>
<dbReference type="InterPro" id="IPR008949">
    <property type="entry name" value="Isoprenoid_synthase_dom_sf"/>
</dbReference>
<evidence type="ECO:0000256" key="8">
    <source>
        <dbReference type="ARBA" id="ARBA00066511"/>
    </source>
</evidence>
<dbReference type="EC" id="2.5.1.90" evidence="8"/>
<evidence type="ECO:0000256" key="6">
    <source>
        <dbReference type="ARBA" id="ARBA00051506"/>
    </source>
</evidence>
<dbReference type="Gene3D" id="1.10.600.10">
    <property type="entry name" value="Farnesyl Diphosphate Synthase"/>
    <property type="match status" value="1"/>
</dbReference>
<dbReference type="EMBL" id="FOLW01000001">
    <property type="protein sequence ID" value="SFC16812.1"/>
    <property type="molecule type" value="Genomic_DNA"/>
</dbReference>
<reference evidence="13 14" key="1">
    <citation type="submission" date="2016-10" db="EMBL/GenBank/DDBJ databases">
        <authorList>
            <person name="Varghese N."/>
            <person name="Submissions S."/>
        </authorList>
    </citation>
    <scope>NUCLEOTIDE SEQUENCE [LARGE SCALE GENOMIC DNA]</scope>
    <source>
        <strain evidence="13 14">DSM 5563</strain>
    </source>
</reference>
<protein>
    <recommendedName>
        <fullName evidence="9">Octaprenyl diphosphate synthase</fullName>
        <ecNumber evidence="8">2.5.1.90</ecNumber>
    </recommendedName>
    <alternativeName>
        <fullName evidence="11">All-trans-octaprenyl-diphosphate synthase</fullName>
    </alternativeName>
    <alternativeName>
        <fullName evidence="10">Octaprenyl pyrophosphate synthase</fullName>
    </alternativeName>
</protein>
<comment type="cofactor">
    <cofactor evidence="1">
        <name>Mg(2+)</name>
        <dbReference type="ChEBI" id="CHEBI:18420"/>
    </cofactor>
</comment>
<gene>
    <name evidence="13" type="ORF">SAMN02745723_101557</name>
</gene>
<dbReference type="CDD" id="cd00685">
    <property type="entry name" value="Trans_IPPS_HT"/>
    <property type="match status" value="1"/>
</dbReference>
<dbReference type="Pfam" id="PF00348">
    <property type="entry name" value="polyprenyl_synt"/>
    <property type="match status" value="1"/>
</dbReference>
<dbReference type="PANTHER" id="PTHR12001:SF69">
    <property type="entry name" value="ALL TRANS-POLYPRENYL-DIPHOSPHATE SYNTHASE PDSS1"/>
    <property type="match status" value="1"/>
</dbReference>
<dbReference type="FunFam" id="1.10.600.10:FF:000002">
    <property type="entry name" value="Octaprenyl diphosphate synthase"/>
    <property type="match status" value="1"/>
</dbReference>
<dbReference type="PROSITE" id="PS00723">
    <property type="entry name" value="POLYPRENYL_SYNTHASE_1"/>
    <property type="match status" value="1"/>
</dbReference>
<dbReference type="InterPro" id="IPR033749">
    <property type="entry name" value="Polyprenyl_synt_CS"/>
</dbReference>
<evidence type="ECO:0000256" key="10">
    <source>
        <dbReference type="ARBA" id="ARBA00079637"/>
    </source>
</evidence>
<dbReference type="GO" id="GO:0008299">
    <property type="term" value="P:isoprenoid biosynthetic process"/>
    <property type="evidence" value="ECO:0007669"/>
    <property type="project" value="InterPro"/>
</dbReference>
<evidence type="ECO:0000256" key="4">
    <source>
        <dbReference type="ARBA" id="ARBA00022723"/>
    </source>
</evidence>
<accession>A0AAJ4W8E7</accession>
<keyword evidence="5" id="KW-0460">Magnesium</keyword>
<evidence type="ECO:0000256" key="9">
    <source>
        <dbReference type="ARBA" id="ARBA00072473"/>
    </source>
</evidence>
<evidence type="ECO:0000313" key="14">
    <source>
        <dbReference type="Proteomes" id="UP000226420"/>
    </source>
</evidence>
<evidence type="ECO:0000256" key="2">
    <source>
        <dbReference type="ARBA" id="ARBA00006706"/>
    </source>
</evidence>
<proteinExistence type="inferred from homology"/>
<organism evidence="13 14">
    <name type="scientific">Pragia fontium DSM 5563 = ATCC 49100</name>
    <dbReference type="NCBI Taxonomy" id="1122977"/>
    <lineage>
        <taxon>Bacteria</taxon>
        <taxon>Pseudomonadati</taxon>
        <taxon>Pseudomonadota</taxon>
        <taxon>Gammaproteobacteria</taxon>
        <taxon>Enterobacterales</taxon>
        <taxon>Budviciaceae</taxon>
        <taxon>Pragia</taxon>
    </lineage>
</organism>
<dbReference type="AlphaFoldDB" id="A0AAJ4W8E7"/>
<dbReference type="PANTHER" id="PTHR12001">
    <property type="entry name" value="GERANYLGERANYL PYROPHOSPHATE SYNTHASE"/>
    <property type="match status" value="1"/>
</dbReference>
<comment type="function">
    <text evidence="7">Supplies octaprenyl diphosphate, the precursor for the side chain of the isoprenoid quinones ubiquinone and menaquinone.</text>
</comment>
<comment type="similarity">
    <text evidence="2 12">Belongs to the FPP/GGPP synthase family.</text>
</comment>
<keyword evidence="3 12" id="KW-0808">Transferase</keyword>
<name>A0AAJ4W8E7_9GAMM</name>